<dbReference type="SUPFAM" id="SSF48403">
    <property type="entry name" value="Ankyrin repeat"/>
    <property type="match status" value="1"/>
</dbReference>
<dbReference type="InterPro" id="IPR051642">
    <property type="entry name" value="SWI6-like"/>
</dbReference>
<keyword evidence="1" id="KW-0677">Repeat</keyword>
<feature type="compositionally biased region" description="Polar residues" evidence="4">
    <location>
        <begin position="217"/>
        <end position="243"/>
    </location>
</feature>
<dbReference type="PROSITE" id="PS50297">
    <property type="entry name" value="ANK_REP_REGION"/>
    <property type="match status" value="2"/>
</dbReference>
<feature type="compositionally biased region" description="Low complexity" evidence="4">
    <location>
        <begin position="287"/>
        <end position="301"/>
    </location>
</feature>
<dbReference type="GO" id="GO:0003677">
    <property type="term" value="F:DNA binding"/>
    <property type="evidence" value="ECO:0007669"/>
    <property type="project" value="InterPro"/>
</dbReference>
<feature type="repeat" description="ANK" evidence="3">
    <location>
        <begin position="649"/>
        <end position="681"/>
    </location>
</feature>
<keyword evidence="7" id="KW-1185">Reference proteome</keyword>
<feature type="region of interest" description="Disordered" evidence="4">
    <location>
        <begin position="1"/>
        <end position="46"/>
    </location>
</feature>
<dbReference type="InterPro" id="IPR036770">
    <property type="entry name" value="Ankyrin_rpt-contain_sf"/>
</dbReference>
<feature type="compositionally biased region" description="Polar residues" evidence="4">
    <location>
        <begin position="313"/>
        <end position="322"/>
    </location>
</feature>
<evidence type="ECO:0000259" key="5">
    <source>
        <dbReference type="PROSITE" id="PS51299"/>
    </source>
</evidence>
<organism evidence="6 7">
    <name type="scientific">Chytriomyces confervae</name>
    <dbReference type="NCBI Taxonomy" id="246404"/>
    <lineage>
        <taxon>Eukaryota</taxon>
        <taxon>Fungi</taxon>
        <taxon>Fungi incertae sedis</taxon>
        <taxon>Chytridiomycota</taxon>
        <taxon>Chytridiomycota incertae sedis</taxon>
        <taxon>Chytridiomycetes</taxon>
        <taxon>Chytridiales</taxon>
        <taxon>Chytriomycetaceae</taxon>
        <taxon>Chytriomyces</taxon>
    </lineage>
</organism>
<dbReference type="STRING" id="246404.A0A507EZU0"/>
<protein>
    <recommendedName>
        <fullName evidence="5">HTH APSES-type domain-containing protein</fullName>
    </recommendedName>
</protein>
<feature type="compositionally biased region" description="Polar residues" evidence="4">
    <location>
        <begin position="338"/>
        <end position="357"/>
    </location>
</feature>
<feature type="region of interest" description="Disordered" evidence="4">
    <location>
        <begin position="211"/>
        <end position="382"/>
    </location>
</feature>
<feature type="compositionally biased region" description="Polar residues" evidence="4">
    <location>
        <begin position="829"/>
        <end position="855"/>
    </location>
</feature>
<feature type="compositionally biased region" description="Polar residues" evidence="4">
    <location>
        <begin position="1"/>
        <end position="10"/>
    </location>
</feature>
<dbReference type="GO" id="GO:0001228">
    <property type="term" value="F:DNA-binding transcription activator activity, RNA polymerase II-specific"/>
    <property type="evidence" value="ECO:0007669"/>
    <property type="project" value="UniProtKB-ARBA"/>
</dbReference>
<reference evidence="6 7" key="1">
    <citation type="journal article" date="2019" name="Sci. Rep.">
        <title>Comparative genomics of chytrid fungi reveal insights into the obligate biotrophic and pathogenic lifestyle of Synchytrium endobioticum.</title>
        <authorList>
            <person name="van de Vossenberg B.T.L.H."/>
            <person name="Warris S."/>
            <person name="Nguyen H.D.T."/>
            <person name="van Gent-Pelzer M.P.E."/>
            <person name="Joly D.L."/>
            <person name="van de Geest H.C."/>
            <person name="Bonants P.J.M."/>
            <person name="Smith D.S."/>
            <person name="Levesque C.A."/>
            <person name="van der Lee T.A.J."/>
        </authorList>
    </citation>
    <scope>NUCLEOTIDE SEQUENCE [LARGE SCALE GENOMIC DNA]</scope>
    <source>
        <strain evidence="6 7">CBS 675.73</strain>
    </source>
</reference>
<accession>A0A507EZU0</accession>
<dbReference type="EMBL" id="QEAP01000346">
    <property type="protein sequence ID" value="TPX68648.1"/>
    <property type="molecule type" value="Genomic_DNA"/>
</dbReference>
<dbReference type="InterPro" id="IPR003163">
    <property type="entry name" value="Tscrpt_reg_HTH_APSES-type"/>
</dbReference>
<dbReference type="PROSITE" id="PS51299">
    <property type="entry name" value="HTH_APSES"/>
    <property type="match status" value="1"/>
</dbReference>
<feature type="region of interest" description="Disordered" evidence="4">
    <location>
        <begin position="769"/>
        <end position="803"/>
    </location>
</feature>
<dbReference type="PROSITE" id="PS50088">
    <property type="entry name" value="ANK_REPEAT"/>
    <property type="match status" value="2"/>
</dbReference>
<feature type="compositionally biased region" description="Low complexity" evidence="4">
    <location>
        <begin position="856"/>
        <end position="869"/>
    </location>
</feature>
<dbReference type="InterPro" id="IPR018004">
    <property type="entry name" value="KilA/APSES_HTH"/>
</dbReference>
<dbReference type="Gene3D" id="1.25.40.20">
    <property type="entry name" value="Ankyrin repeat-containing domain"/>
    <property type="match status" value="1"/>
</dbReference>
<dbReference type="SMART" id="SM00248">
    <property type="entry name" value="ANK"/>
    <property type="match status" value="2"/>
</dbReference>
<gene>
    <name evidence="6" type="ORF">CcCBS67573_g07111</name>
</gene>
<evidence type="ECO:0000256" key="2">
    <source>
        <dbReference type="ARBA" id="ARBA00023043"/>
    </source>
</evidence>
<name>A0A507EZU0_9FUNG</name>
<dbReference type="Proteomes" id="UP000320333">
    <property type="component" value="Unassembled WGS sequence"/>
</dbReference>
<keyword evidence="2 3" id="KW-0040">ANK repeat</keyword>
<evidence type="ECO:0000256" key="4">
    <source>
        <dbReference type="SAM" id="MobiDB-lite"/>
    </source>
</evidence>
<sequence length="1000" mass="107519">METSVETAPKSTGAVPPSETSTANEVAGGGQAPNTAQEAVADTAAEGQDSIDQNIKGKPGSPRPSSHVYSAIYSGVPVYEMMHKNIQIMRRIHDDWLNATHILKAAGLSKPKRTKILEMEVLQGLHEKVQGGYGKYQGTWIPKEEGIKLAKRHRVEGALRPILEFAKDNGDIALSKISFNSGASSSLHPNAGGIGKTASSSMASSVTSSPALSTISKLPNPSPRTGSPLLTSNSYLSASNPATGGSFRPSRANSEPPSSPFMPGPITSLRPGDTPTTSIPTSPMHSPLPSRPQRSVQPSSSHTYTASPLIREQVSSPPQNEVSFVPQKRPVGRPPRNPRQTPAASSPLLSNKASALASQAAKRRRISHDYHSSEAPASPPSVDTRMAMDVGHAVFLSSEPHIMGSKSVQLLAEPEVDDVYVNPKSQRNRVEIISNAPSQEKSPLPEYDPFSLSNDDLQRALLLALHLNTSIPELVQLLRAPGIRSGESTPLLNPNRIIDSRQHTALHYAATYARTDLVNILLSYGANPCAVSLRLETPLMRAVSSSHAFNAQNFNALLTDLGTSSARCLDERGQSILHRIASITTLGSRLAAESNYYMRCVVEWIDDGAFTAWLDQTGALPANAASDAAYRAKAKTVVGAFVNQKDSVHGDTALHLAVRARDFQVVAGLMRLGANVDVLNDEGQRVADICKSADGDFADEKMLEALRINVSGRRGGVAANGVFVATLLGGNELHNRRSVFQQQILASESEIAEVHRAQARMEQLHRTAAAIKRKQQQQQKYVPPKTYISESDQHNRLTSASPPTSLILSAYDSTSPKRLPESVVPTITLAQPSSKCSSPSTTFTHSDPENGETSDSSQQQPPHLQLQQSTGHLSKLQEVSPPQISRALGGDSALAFSLALAPLDPMSHATWPSSSGPSIQPTTVAPFLTPPSTVKASLNAALNMKRLQGRYEATERSTKRLWNEIEQLVQAREDKTKRYRSLFAEACGVSVETLEDVLNS</sequence>
<dbReference type="InterPro" id="IPR002110">
    <property type="entry name" value="Ankyrin_rpt"/>
</dbReference>
<dbReference type="Pfam" id="PF00023">
    <property type="entry name" value="Ank"/>
    <property type="match status" value="2"/>
</dbReference>
<feature type="domain" description="HTH APSES-type" evidence="5">
    <location>
        <begin position="68"/>
        <end position="176"/>
    </location>
</feature>
<dbReference type="Pfam" id="PF04383">
    <property type="entry name" value="KilA-N"/>
    <property type="match status" value="1"/>
</dbReference>
<evidence type="ECO:0000256" key="1">
    <source>
        <dbReference type="ARBA" id="ARBA00022737"/>
    </source>
</evidence>
<dbReference type="PANTHER" id="PTHR43828:SF3">
    <property type="entry name" value="CHROMO DOMAIN-CONTAINING PROTEIN"/>
    <property type="match status" value="1"/>
</dbReference>
<feature type="compositionally biased region" description="Polar residues" evidence="4">
    <location>
        <begin position="274"/>
        <end position="284"/>
    </location>
</feature>
<proteinExistence type="predicted"/>
<dbReference type="InterPro" id="IPR036887">
    <property type="entry name" value="HTH_APSES_sf"/>
</dbReference>
<dbReference type="GO" id="GO:0030907">
    <property type="term" value="C:MBF transcription complex"/>
    <property type="evidence" value="ECO:0007669"/>
    <property type="project" value="TreeGrafter"/>
</dbReference>
<evidence type="ECO:0000256" key="3">
    <source>
        <dbReference type="PROSITE-ProRule" id="PRU00023"/>
    </source>
</evidence>
<dbReference type="AlphaFoldDB" id="A0A507EZU0"/>
<dbReference type="PANTHER" id="PTHR43828">
    <property type="entry name" value="ASPARAGINASE"/>
    <property type="match status" value="1"/>
</dbReference>
<dbReference type="Gene3D" id="3.10.260.10">
    <property type="entry name" value="Transcription regulator HTH, APSES-type DNA-binding domain"/>
    <property type="match status" value="1"/>
</dbReference>
<dbReference type="GO" id="GO:0033309">
    <property type="term" value="C:SBF transcription complex"/>
    <property type="evidence" value="ECO:0007669"/>
    <property type="project" value="TreeGrafter"/>
</dbReference>
<comment type="caution">
    <text evidence="6">The sequence shown here is derived from an EMBL/GenBank/DDBJ whole genome shotgun (WGS) entry which is preliminary data.</text>
</comment>
<evidence type="ECO:0000313" key="6">
    <source>
        <dbReference type="EMBL" id="TPX68648.1"/>
    </source>
</evidence>
<evidence type="ECO:0000313" key="7">
    <source>
        <dbReference type="Proteomes" id="UP000320333"/>
    </source>
</evidence>
<dbReference type="SMART" id="SM01252">
    <property type="entry name" value="KilA-N"/>
    <property type="match status" value="1"/>
</dbReference>
<dbReference type="OrthoDB" id="6718656at2759"/>
<feature type="repeat" description="ANK" evidence="3">
    <location>
        <begin position="501"/>
        <end position="533"/>
    </location>
</feature>
<feature type="region of interest" description="Disordered" evidence="4">
    <location>
        <begin position="829"/>
        <end position="874"/>
    </location>
</feature>
<dbReference type="SUPFAM" id="SSF54616">
    <property type="entry name" value="DNA-binding domain of Mlu1-box binding protein MBP1"/>
    <property type="match status" value="1"/>
</dbReference>